<dbReference type="RefSeq" id="WP_053768058.1">
    <property type="nucleotide sequence ID" value="NZ_LHCI01000106.1"/>
</dbReference>
<dbReference type="InterPro" id="IPR036249">
    <property type="entry name" value="Thioredoxin-like_sf"/>
</dbReference>
<dbReference type="InterPro" id="IPR012336">
    <property type="entry name" value="Thioredoxin-like_fold"/>
</dbReference>
<dbReference type="AlphaFoldDB" id="A0A0M9AEQ0"/>
<dbReference type="PATRIC" id="fig|271.14.peg.1769"/>
<dbReference type="InterPro" id="IPR013766">
    <property type="entry name" value="Thioredoxin_domain"/>
</dbReference>
<proteinExistence type="inferred from homology"/>
<keyword evidence="2" id="KW-0732">Signal</keyword>
<evidence type="ECO:0000256" key="3">
    <source>
        <dbReference type="ARBA" id="ARBA00023002"/>
    </source>
</evidence>
<evidence type="ECO:0000256" key="5">
    <source>
        <dbReference type="ARBA" id="ARBA00023284"/>
    </source>
</evidence>
<evidence type="ECO:0000256" key="2">
    <source>
        <dbReference type="ARBA" id="ARBA00022729"/>
    </source>
</evidence>
<name>A0A0M9AEQ0_THEAQ</name>
<evidence type="ECO:0000256" key="1">
    <source>
        <dbReference type="ARBA" id="ARBA00005791"/>
    </source>
</evidence>
<dbReference type="SUPFAM" id="SSF52833">
    <property type="entry name" value="Thioredoxin-like"/>
    <property type="match status" value="1"/>
</dbReference>
<evidence type="ECO:0000313" key="7">
    <source>
        <dbReference type="EMBL" id="KOX90507.1"/>
    </source>
</evidence>
<feature type="domain" description="Thioredoxin" evidence="6">
    <location>
        <begin position="113"/>
        <end position="285"/>
    </location>
</feature>
<keyword evidence="4" id="KW-1015">Disulfide bond</keyword>
<comment type="similarity">
    <text evidence="1">Belongs to the thioredoxin family. DsbA subfamily.</text>
</comment>
<reference evidence="7 8" key="1">
    <citation type="submission" date="2015-07" db="EMBL/GenBank/DDBJ databases">
        <authorList>
            <person name="Noorani M."/>
        </authorList>
    </citation>
    <scope>NUCLEOTIDE SEQUENCE [LARGE SCALE GENOMIC DNA]</scope>
    <source>
        <strain evidence="8">ATCC 25104 / DSM 625 / JCM 10724 / NBRC 103206 / NCIMB 11243 / YT-1</strain>
    </source>
</reference>
<dbReference type="Pfam" id="PF13462">
    <property type="entry name" value="Thioredoxin_4"/>
    <property type="match status" value="1"/>
</dbReference>
<dbReference type="GO" id="GO:0016491">
    <property type="term" value="F:oxidoreductase activity"/>
    <property type="evidence" value="ECO:0007669"/>
    <property type="project" value="UniProtKB-KW"/>
</dbReference>
<dbReference type="PROSITE" id="PS51352">
    <property type="entry name" value="THIOREDOXIN_2"/>
    <property type="match status" value="1"/>
</dbReference>
<keyword evidence="5" id="KW-0676">Redox-active center</keyword>
<accession>A0A0M9AEQ0</accession>
<dbReference type="PANTHER" id="PTHR13887:SF14">
    <property type="entry name" value="DISULFIDE BOND FORMATION PROTEIN D"/>
    <property type="match status" value="1"/>
</dbReference>
<evidence type="ECO:0000259" key="6">
    <source>
        <dbReference type="PROSITE" id="PS51352"/>
    </source>
</evidence>
<sequence>MRRLFPLALLLGLALAQIGRPVEALQKALGPLPPGAKVEVEAKGGRLLSATYRGPENASFLARFLEKGTGMPFGQAFLDWYAKNKEALKGRRLTLNLGEDFLLELYPSPFQARLLPRSVPESAFGQDRLVLGQKGPFLRVFSDFQCPYCQRLAREVLPALKARAQEGELRLSYRHFPLTEIHPEALPAAHASECAQEQGAFWPYHDLLMAGRLGDYLGLARALGLDQEAFARCLQSPEVRKRVEEERALALRLGLRGTPTVFAGPYKVPNPFDLAQVLDYLELAR</sequence>
<comment type="caution">
    <text evidence="7">The sequence shown here is derived from an EMBL/GenBank/DDBJ whole genome shotgun (WGS) entry which is preliminary data.</text>
</comment>
<evidence type="ECO:0000313" key="8">
    <source>
        <dbReference type="Proteomes" id="UP000037685"/>
    </source>
</evidence>
<protein>
    <submittedName>
        <fullName evidence="7">DSBA-like thioredoxin domain protein</fullName>
    </submittedName>
</protein>
<organism evidence="7 8">
    <name type="scientific">Thermus aquaticus</name>
    <dbReference type="NCBI Taxonomy" id="271"/>
    <lineage>
        <taxon>Bacteria</taxon>
        <taxon>Thermotogati</taxon>
        <taxon>Deinococcota</taxon>
        <taxon>Deinococci</taxon>
        <taxon>Thermales</taxon>
        <taxon>Thermaceae</taxon>
        <taxon>Thermus</taxon>
    </lineage>
</organism>
<gene>
    <name evidence="7" type="ORF">BVI061214_01698</name>
</gene>
<dbReference type="Gene3D" id="3.40.30.10">
    <property type="entry name" value="Glutaredoxin"/>
    <property type="match status" value="1"/>
</dbReference>
<evidence type="ECO:0000256" key="4">
    <source>
        <dbReference type="ARBA" id="ARBA00023157"/>
    </source>
</evidence>
<dbReference type="Proteomes" id="UP000037685">
    <property type="component" value="Unassembled WGS sequence"/>
</dbReference>
<keyword evidence="3" id="KW-0560">Oxidoreductase</keyword>
<dbReference type="PANTHER" id="PTHR13887">
    <property type="entry name" value="GLUTATHIONE S-TRANSFERASE KAPPA"/>
    <property type="match status" value="1"/>
</dbReference>
<dbReference type="EMBL" id="LHCI01000106">
    <property type="protein sequence ID" value="KOX90507.1"/>
    <property type="molecule type" value="Genomic_DNA"/>
</dbReference>